<evidence type="ECO:0000313" key="2">
    <source>
        <dbReference type="Proteomes" id="UP000494249"/>
    </source>
</evidence>
<dbReference type="EMBL" id="CADIKB010000050">
    <property type="protein sequence ID" value="CAB3735397.1"/>
    <property type="molecule type" value="Genomic_DNA"/>
</dbReference>
<protein>
    <submittedName>
        <fullName evidence="1">Uncharacterized protein</fullName>
    </submittedName>
</protein>
<dbReference type="Proteomes" id="UP000494249">
    <property type="component" value="Unassembled WGS sequence"/>
</dbReference>
<proteinExistence type="predicted"/>
<accession>A0A6J5CFA1</accession>
<evidence type="ECO:0000313" key="1">
    <source>
        <dbReference type="EMBL" id="CAB3735397.1"/>
    </source>
</evidence>
<sequence length="30" mass="3610">MKQTIEFYRANEKPYGAFSNLFRREIDIDG</sequence>
<dbReference type="AlphaFoldDB" id="A0A6J5CFA1"/>
<organism evidence="1 2">
    <name type="scientific">Paraburkholderia phenoliruptrix</name>
    <dbReference type="NCBI Taxonomy" id="252970"/>
    <lineage>
        <taxon>Bacteria</taxon>
        <taxon>Pseudomonadati</taxon>
        <taxon>Pseudomonadota</taxon>
        <taxon>Betaproteobacteria</taxon>
        <taxon>Burkholderiales</taxon>
        <taxon>Burkholderiaceae</taxon>
        <taxon>Paraburkholderia</taxon>
    </lineage>
</organism>
<name>A0A6J5CFA1_9BURK</name>
<gene>
    <name evidence="1" type="ORF">LMG22037_05962</name>
</gene>
<reference evidence="1 2" key="1">
    <citation type="submission" date="2020-04" db="EMBL/GenBank/DDBJ databases">
        <authorList>
            <person name="De Canck E."/>
        </authorList>
    </citation>
    <scope>NUCLEOTIDE SEQUENCE [LARGE SCALE GENOMIC DNA]</scope>
    <source>
        <strain evidence="1 2">LMG 22037</strain>
    </source>
</reference>